<dbReference type="AlphaFoldDB" id="A0A8H3J1Y4"/>
<reference evidence="2" key="1">
    <citation type="submission" date="2021-03" db="EMBL/GenBank/DDBJ databases">
        <authorList>
            <person name="Tagirdzhanova G."/>
        </authorList>
    </citation>
    <scope>NUCLEOTIDE SEQUENCE</scope>
</reference>
<evidence type="ECO:0000313" key="2">
    <source>
        <dbReference type="EMBL" id="CAF9939219.1"/>
    </source>
</evidence>
<comment type="caution">
    <text evidence="2">The sequence shown here is derived from an EMBL/GenBank/DDBJ whole genome shotgun (WGS) entry which is preliminary data.</text>
</comment>
<keyword evidence="3" id="KW-1185">Reference proteome</keyword>
<dbReference type="OrthoDB" id="341421at2759"/>
<accession>A0A8H3J1Y4</accession>
<evidence type="ECO:0000256" key="1">
    <source>
        <dbReference type="SAM" id="MobiDB-lite"/>
    </source>
</evidence>
<proteinExistence type="predicted"/>
<name>A0A8H3J1Y4_9LECA</name>
<sequence length="205" mass="22850">MGAWGYGLFQSDADLDVADDISDEAGRLANDPDFTFSHPENHDTTVTKLNGGLFHQLLEKFQTKNWKHGVIYLGALSMRLGVKIAEEDMRVLKETLTRVRMYNEAKEQMHKGLEGYKSDGVAWDFKSPGVIETMQGMRPPGSKGFDLINVSQDFSRMPTPMPKDGEVEEDDKEMGVAVESGQASKKAAGKDALDDKAKVRAWFLF</sequence>
<protein>
    <submittedName>
        <fullName evidence="2">Uncharacterized protein</fullName>
    </submittedName>
</protein>
<gene>
    <name evidence="2" type="ORF">IMSHALPRED_001253</name>
</gene>
<dbReference type="EMBL" id="CAJPDT010000116">
    <property type="protein sequence ID" value="CAF9939219.1"/>
    <property type="molecule type" value="Genomic_DNA"/>
</dbReference>
<organism evidence="2 3">
    <name type="scientific">Imshaugia aleurites</name>
    <dbReference type="NCBI Taxonomy" id="172621"/>
    <lineage>
        <taxon>Eukaryota</taxon>
        <taxon>Fungi</taxon>
        <taxon>Dikarya</taxon>
        <taxon>Ascomycota</taxon>
        <taxon>Pezizomycotina</taxon>
        <taxon>Lecanoromycetes</taxon>
        <taxon>OSLEUM clade</taxon>
        <taxon>Lecanoromycetidae</taxon>
        <taxon>Lecanorales</taxon>
        <taxon>Lecanorineae</taxon>
        <taxon>Parmeliaceae</taxon>
        <taxon>Imshaugia</taxon>
    </lineage>
</organism>
<dbReference type="Proteomes" id="UP000664534">
    <property type="component" value="Unassembled WGS sequence"/>
</dbReference>
<evidence type="ECO:0000313" key="3">
    <source>
        <dbReference type="Proteomes" id="UP000664534"/>
    </source>
</evidence>
<feature type="region of interest" description="Disordered" evidence="1">
    <location>
        <begin position="156"/>
        <end position="189"/>
    </location>
</feature>